<dbReference type="PANTHER" id="PTHR36143">
    <property type="entry name" value="OS08G0177500 PROTEIN"/>
    <property type="match status" value="1"/>
</dbReference>
<accession>A0A6A3CSY3</accession>
<dbReference type="EMBL" id="VEPZ02000209">
    <property type="protein sequence ID" value="KAE8730349.1"/>
    <property type="molecule type" value="Genomic_DNA"/>
</dbReference>
<keyword evidence="3" id="KW-1185">Reference proteome</keyword>
<feature type="region of interest" description="Disordered" evidence="1">
    <location>
        <begin position="393"/>
        <end position="451"/>
    </location>
</feature>
<reference evidence="2" key="1">
    <citation type="submission" date="2019-09" db="EMBL/GenBank/DDBJ databases">
        <title>Draft genome information of white flower Hibiscus syriacus.</title>
        <authorList>
            <person name="Kim Y.-M."/>
        </authorList>
    </citation>
    <scope>NUCLEOTIDE SEQUENCE [LARGE SCALE GENOMIC DNA]</scope>
    <source>
        <strain evidence="2">YM2019G1</strain>
    </source>
</reference>
<dbReference type="Proteomes" id="UP000436088">
    <property type="component" value="Unassembled WGS sequence"/>
</dbReference>
<evidence type="ECO:0000313" key="3">
    <source>
        <dbReference type="Proteomes" id="UP000436088"/>
    </source>
</evidence>
<name>A0A6A3CSY3_HIBSY</name>
<comment type="caution">
    <text evidence="2">The sequence shown here is derived from an EMBL/GenBank/DDBJ whole genome shotgun (WGS) entry which is preliminary data.</text>
</comment>
<sequence length="451" mass="51273">METLSRIDSLKDEQKAMESTLEEKRNEIKRLRDKDMNTGNENPQVIALTATLKQKEAEIEELKHLLNPRLRVRSVSTDGRLNSQLNMTVMGSMEQNGKIEFSHMEGGPVHESLNKDGDNLTKGRDENETKSSFSQEEDKREGVGDGIEKRGGQLQKLEKSGANTRNGVSEDTSNIGIDEEKNRADAIDTINDLDDEQEKRSSLERQLGKRKDSHQESRENGETDDDSRISRLPGRIGHLSRSKVKRWRTLARNRSLKRKVNSGIDAIENMTNRRLSKEYKDDIISREDGTVSDDETKTEPGRRKEMDDRKVNYFKQQNYDGTEDVKHRKMSGKTSHQVEGGFVMQRNHINSLAVAIEDKGVNREANNCTQGTDHVKVKETDKIKQNMNMYVKEPKKAELNSANGNETEEDIEVAYEQEPETEAHKGDVSGNFMSESSGGEENKEETDEPEF</sequence>
<feature type="compositionally biased region" description="Polar residues" evidence="1">
    <location>
        <begin position="161"/>
        <end position="175"/>
    </location>
</feature>
<proteinExistence type="predicted"/>
<dbReference type="AlphaFoldDB" id="A0A6A3CSY3"/>
<feature type="compositionally biased region" description="Basic and acidic residues" evidence="1">
    <location>
        <begin position="8"/>
        <end position="22"/>
    </location>
</feature>
<dbReference type="GO" id="GO:0016740">
    <property type="term" value="F:transferase activity"/>
    <property type="evidence" value="ECO:0007669"/>
    <property type="project" value="UniProtKB-KW"/>
</dbReference>
<protein>
    <submittedName>
        <fullName evidence="2">Transferase, folic acid binding isoform 1</fullName>
    </submittedName>
</protein>
<evidence type="ECO:0000313" key="2">
    <source>
        <dbReference type="EMBL" id="KAE8730349.1"/>
    </source>
</evidence>
<keyword evidence="2" id="KW-0808">Transferase</keyword>
<feature type="compositionally biased region" description="Acidic residues" evidence="1">
    <location>
        <begin position="406"/>
        <end position="420"/>
    </location>
</feature>
<feature type="compositionally biased region" description="Basic and acidic residues" evidence="1">
    <location>
        <begin position="112"/>
        <end position="129"/>
    </location>
</feature>
<gene>
    <name evidence="2" type="ORF">F3Y22_tig00003041pilonHSYRG01410</name>
</gene>
<evidence type="ECO:0000256" key="1">
    <source>
        <dbReference type="SAM" id="MobiDB-lite"/>
    </source>
</evidence>
<feature type="region of interest" description="Disordered" evidence="1">
    <location>
        <begin position="1"/>
        <end position="22"/>
    </location>
</feature>
<dbReference type="PANTHER" id="PTHR36143:SF4">
    <property type="entry name" value="OS08G0177500 PROTEIN"/>
    <property type="match status" value="1"/>
</dbReference>
<feature type="region of interest" description="Disordered" evidence="1">
    <location>
        <begin position="103"/>
        <end position="237"/>
    </location>
</feature>
<feature type="compositionally biased region" description="Basic and acidic residues" evidence="1">
    <location>
        <begin position="136"/>
        <end position="159"/>
    </location>
</feature>
<organism evidence="2 3">
    <name type="scientific">Hibiscus syriacus</name>
    <name type="common">Rose of Sharon</name>
    <dbReference type="NCBI Taxonomy" id="106335"/>
    <lineage>
        <taxon>Eukaryota</taxon>
        <taxon>Viridiplantae</taxon>
        <taxon>Streptophyta</taxon>
        <taxon>Embryophyta</taxon>
        <taxon>Tracheophyta</taxon>
        <taxon>Spermatophyta</taxon>
        <taxon>Magnoliopsida</taxon>
        <taxon>eudicotyledons</taxon>
        <taxon>Gunneridae</taxon>
        <taxon>Pentapetalae</taxon>
        <taxon>rosids</taxon>
        <taxon>malvids</taxon>
        <taxon>Malvales</taxon>
        <taxon>Malvaceae</taxon>
        <taxon>Malvoideae</taxon>
        <taxon>Hibiscus</taxon>
    </lineage>
</organism>
<feature type="compositionally biased region" description="Basic and acidic residues" evidence="1">
    <location>
        <begin position="197"/>
        <end position="229"/>
    </location>
</feature>
<feature type="compositionally biased region" description="Acidic residues" evidence="1">
    <location>
        <begin position="442"/>
        <end position="451"/>
    </location>
</feature>